<dbReference type="RefSeq" id="WP_229704396.1">
    <property type="nucleotide sequence ID" value="NZ_BMLP01000004.1"/>
</dbReference>
<reference evidence="3 4" key="1">
    <citation type="journal article" date="2014" name="Int. J. Syst. Evol. Microbiol.">
        <title>Complete genome sequence of Corynebacterium casei LMG S-19264T (=DSM 44701T), isolated from a smear-ripened cheese.</title>
        <authorList>
            <consortium name="US DOE Joint Genome Institute (JGI-PGF)"/>
            <person name="Walter F."/>
            <person name="Albersmeier A."/>
            <person name="Kalinowski J."/>
            <person name="Ruckert C."/>
        </authorList>
    </citation>
    <scope>NUCLEOTIDE SEQUENCE [LARGE SCALE GENOMIC DNA]</scope>
    <source>
        <strain evidence="3 4">CGMCC 1.7029</strain>
    </source>
</reference>
<dbReference type="EMBL" id="BMLP01000004">
    <property type="protein sequence ID" value="GGO33709.1"/>
    <property type="molecule type" value="Genomic_DNA"/>
</dbReference>
<protein>
    <recommendedName>
        <fullName evidence="5">Exopolysaccharide biosynthesis protein YbjH</fullName>
    </recommendedName>
</protein>
<dbReference type="Proteomes" id="UP000598196">
    <property type="component" value="Unassembled WGS sequence"/>
</dbReference>
<accession>A0A918DDQ8</accession>
<feature type="region of interest" description="Disordered" evidence="1">
    <location>
        <begin position="289"/>
        <end position="318"/>
    </location>
</feature>
<gene>
    <name evidence="3" type="ORF">GCM10010991_23430</name>
</gene>
<proteinExistence type="predicted"/>
<dbReference type="InterPro" id="IPR010344">
    <property type="entry name" value="YbjH"/>
</dbReference>
<feature type="chain" id="PRO_5038011308" description="Exopolysaccharide biosynthesis protein YbjH" evidence="2">
    <location>
        <begin position="28"/>
        <end position="726"/>
    </location>
</feature>
<dbReference type="Pfam" id="PF06082">
    <property type="entry name" value="YjbH"/>
    <property type="match status" value="1"/>
</dbReference>
<evidence type="ECO:0000256" key="2">
    <source>
        <dbReference type="SAM" id="SignalP"/>
    </source>
</evidence>
<keyword evidence="4" id="KW-1185">Reference proteome</keyword>
<sequence length="726" mass="80550">MMTFSARKAGYLAATSLLALVASSALQAQSADPVFPRATLNLYGVSGLIDMPSGEMQPDAYLTSSYGTFGPISRTTLTFQITPRMSASFRYYGVEDWIANLNCYPDCQGRVNSYETYYDRSFDFRYQLLQERGYLPSVVIGLQDIAGTGILSGEFIAATKHITPELKATLGLGWGRLGSYGSFGSPFGDRPKIQVDEGGDFNYDTWFRGPSAFFGGVEWQATDKLSFKLEYSSDNFDVEAEQRKTFDRSSPINVGAEYTFNEWFRVGGYYMYGSELGFAAHFTINPKQRPMGSIRDGAPDPVQPRPARSADPESYDPGWVTQPDAAPLLISNINKRLKTDGLVVEGMNFDGTTARVTVRNNRYDAEAQMVGRVARAMSYTMPNSVETFEILPVHDGIPASRIVVDRKTLERTENSPTATEDMRKGVVVTETSPLRTLDMTMNPDLYPRFRWSLAPYAQIELFDPDEPFKADFGLELSGRYEAAPGIVLSGAITQPLFGNLDDDPTPSTSELPHVRSDAALYNEQGRPAIEHLTAAWYASPTPTVYSRVTVGLIERMFGGVSAEVLWKRVDSPFALGAEVNYVQQRDYDQLFTFQDYTVTTGHVSGYYEFGEGYHAQLDVGRYLAGDVGATLSLNREFENGWRVGVFATKTDVSAEEFGEGSFDKGITLTIPLTWGLGTPSTDTYGATIRPLTRDGGARLNVADRLYESIRRHDESSIDGQWGRFWK</sequence>
<comment type="caution">
    <text evidence="3">The sequence shown here is derived from an EMBL/GenBank/DDBJ whole genome shotgun (WGS) entry which is preliminary data.</text>
</comment>
<dbReference type="AlphaFoldDB" id="A0A918DDQ8"/>
<evidence type="ECO:0008006" key="5">
    <source>
        <dbReference type="Google" id="ProtNLM"/>
    </source>
</evidence>
<evidence type="ECO:0000313" key="3">
    <source>
        <dbReference type="EMBL" id="GGO33709.1"/>
    </source>
</evidence>
<keyword evidence="2" id="KW-0732">Signal</keyword>
<organism evidence="3 4">
    <name type="scientific">Gemmobacter aquaticus</name>
    <dbReference type="NCBI Taxonomy" id="490185"/>
    <lineage>
        <taxon>Bacteria</taxon>
        <taxon>Pseudomonadati</taxon>
        <taxon>Pseudomonadota</taxon>
        <taxon>Alphaproteobacteria</taxon>
        <taxon>Rhodobacterales</taxon>
        <taxon>Paracoccaceae</taxon>
        <taxon>Gemmobacter</taxon>
    </lineage>
</organism>
<evidence type="ECO:0000256" key="1">
    <source>
        <dbReference type="SAM" id="MobiDB-lite"/>
    </source>
</evidence>
<evidence type="ECO:0000313" key="4">
    <source>
        <dbReference type="Proteomes" id="UP000598196"/>
    </source>
</evidence>
<feature type="signal peptide" evidence="2">
    <location>
        <begin position="1"/>
        <end position="27"/>
    </location>
</feature>
<name>A0A918DDQ8_9RHOB</name>